<gene>
    <name evidence="1" type="ORF">DW054_16580</name>
</gene>
<proteinExistence type="predicted"/>
<accession>A0A415H0R9</accession>
<dbReference type="Proteomes" id="UP000284152">
    <property type="component" value="Unassembled WGS sequence"/>
</dbReference>
<evidence type="ECO:0000313" key="1">
    <source>
        <dbReference type="EMBL" id="RHK59062.1"/>
    </source>
</evidence>
<evidence type="ECO:0000313" key="2">
    <source>
        <dbReference type="Proteomes" id="UP000284152"/>
    </source>
</evidence>
<comment type="caution">
    <text evidence="1">The sequence shown here is derived from an EMBL/GenBank/DDBJ whole genome shotgun (WGS) entry which is preliminary data.</text>
</comment>
<dbReference type="EMBL" id="QRNS01000071">
    <property type="protein sequence ID" value="RHK59062.1"/>
    <property type="molecule type" value="Genomic_DNA"/>
</dbReference>
<reference evidence="1 2" key="1">
    <citation type="submission" date="2018-08" db="EMBL/GenBank/DDBJ databases">
        <title>A genome reference for cultivated species of the human gut microbiota.</title>
        <authorList>
            <person name="Zou Y."/>
            <person name="Xue W."/>
            <person name="Luo G."/>
        </authorList>
    </citation>
    <scope>NUCLEOTIDE SEQUENCE [LARGE SCALE GENOMIC DNA]</scope>
    <source>
        <strain evidence="1 2">AF42-21</strain>
    </source>
</reference>
<protein>
    <submittedName>
        <fullName evidence="1">Uncharacterized protein</fullName>
    </submittedName>
</protein>
<organism evidence="1 2">
    <name type="scientific">Dorea formicigenerans</name>
    <dbReference type="NCBI Taxonomy" id="39486"/>
    <lineage>
        <taxon>Bacteria</taxon>
        <taxon>Bacillati</taxon>
        <taxon>Bacillota</taxon>
        <taxon>Clostridia</taxon>
        <taxon>Lachnospirales</taxon>
        <taxon>Lachnospiraceae</taxon>
        <taxon>Dorea</taxon>
    </lineage>
</organism>
<dbReference type="AlphaFoldDB" id="A0A415H0R9"/>
<name>A0A415H0R9_9FIRM</name>
<sequence length="125" mass="14165">MKVMAPVSSYQTCVQQIKAGANEIYVGMEDDTFNKISFSGRGKHNNQGRKINPSYEELCNIVKYAHTYHVEVKYAHTYHVEVNFTANTILGVGKNGMAPLFYNYVKAAITTGIDRRKKWYGSSFL</sequence>